<comment type="caution">
    <text evidence="2">The sequence shown here is derived from an EMBL/GenBank/DDBJ whole genome shotgun (WGS) entry which is preliminary data.</text>
</comment>
<dbReference type="RefSeq" id="WP_377460163.1">
    <property type="nucleotide sequence ID" value="NZ_JBHLUB010000031.1"/>
</dbReference>
<dbReference type="Proteomes" id="UP001589862">
    <property type="component" value="Unassembled WGS sequence"/>
</dbReference>
<keyword evidence="3" id="KW-1185">Reference proteome</keyword>
<keyword evidence="1" id="KW-0812">Transmembrane</keyword>
<feature type="transmembrane region" description="Helical" evidence="1">
    <location>
        <begin position="119"/>
        <end position="136"/>
    </location>
</feature>
<evidence type="ECO:0000313" key="2">
    <source>
        <dbReference type="EMBL" id="MFC0582761.1"/>
    </source>
</evidence>
<proteinExistence type="predicted"/>
<feature type="transmembrane region" description="Helical" evidence="1">
    <location>
        <begin position="94"/>
        <end position="113"/>
    </location>
</feature>
<organism evidence="2 3">
    <name type="scientific">Micrococcoides hystricis</name>
    <dbReference type="NCBI Taxonomy" id="1572761"/>
    <lineage>
        <taxon>Bacteria</taxon>
        <taxon>Bacillati</taxon>
        <taxon>Actinomycetota</taxon>
        <taxon>Actinomycetes</taxon>
        <taxon>Micrococcales</taxon>
        <taxon>Micrococcaceae</taxon>
        <taxon>Micrococcoides</taxon>
    </lineage>
</organism>
<evidence type="ECO:0008006" key="4">
    <source>
        <dbReference type="Google" id="ProtNLM"/>
    </source>
</evidence>
<feature type="transmembrane region" description="Helical" evidence="1">
    <location>
        <begin position="65"/>
        <end position="82"/>
    </location>
</feature>
<protein>
    <recommendedName>
        <fullName evidence="4">DUF2157 domain-containing protein</fullName>
    </recommendedName>
</protein>
<name>A0ABV6PCB4_9MICC</name>
<keyword evidence="1" id="KW-0472">Membrane</keyword>
<evidence type="ECO:0000256" key="1">
    <source>
        <dbReference type="SAM" id="Phobius"/>
    </source>
</evidence>
<keyword evidence="1" id="KW-1133">Transmembrane helix</keyword>
<reference evidence="2 3" key="1">
    <citation type="submission" date="2024-09" db="EMBL/GenBank/DDBJ databases">
        <authorList>
            <person name="Sun Q."/>
            <person name="Mori K."/>
        </authorList>
    </citation>
    <scope>NUCLEOTIDE SEQUENCE [LARGE SCALE GENOMIC DNA]</scope>
    <source>
        <strain evidence="2 3">NCAIM B.02604</strain>
    </source>
</reference>
<feature type="transmembrane region" description="Helical" evidence="1">
    <location>
        <begin position="33"/>
        <end position="53"/>
    </location>
</feature>
<gene>
    <name evidence="2" type="ORF">ACFFFR_10300</name>
</gene>
<dbReference type="EMBL" id="JBHLUB010000031">
    <property type="protein sequence ID" value="MFC0582761.1"/>
    <property type="molecule type" value="Genomic_DNA"/>
</dbReference>
<evidence type="ECO:0000313" key="3">
    <source>
        <dbReference type="Proteomes" id="UP001589862"/>
    </source>
</evidence>
<sequence length="138" mass="15163">MDRPAHEHQLDPAQAQQLLGKADRLTTQSRSTASWPAIGLQLGLGAASSMYLISHRDGLFDLPAFILMMGWILALIFFSTIFGKTSKHGFGKRWVGFMIAWILLWSLGIFAPFPHAQLVAALAIMAISLIGAVWEARS</sequence>
<accession>A0ABV6PCB4</accession>